<dbReference type="GO" id="GO:0004177">
    <property type="term" value="F:aminopeptidase activity"/>
    <property type="evidence" value="ECO:0007669"/>
    <property type="project" value="UniProtKB-KW"/>
</dbReference>
<evidence type="ECO:0000256" key="3">
    <source>
        <dbReference type="ARBA" id="ARBA00022438"/>
    </source>
</evidence>
<dbReference type="EMBL" id="ML734563">
    <property type="protein sequence ID" value="KAB8250677.1"/>
    <property type="molecule type" value="Genomic_DNA"/>
</dbReference>
<evidence type="ECO:0000256" key="5">
    <source>
        <dbReference type="ARBA" id="ARBA00022723"/>
    </source>
</evidence>
<sequence>MPALGASQEFFQIAEDETTRHSQSVKKLITQLDLLSLHTMIEDFSDFQNRFFNGSEYSMKASRWLYTKINQTVTASNATGVAVEVFDRAGWDQPSIIVSIPGMSAKTIVVGAHQDSIIRPCYQVPRDYAPGADDNASGVATLIEALRAILRDPDFAQGHVPNTLEFHFYAAEEVGLQGSKQIFDSYSSQGREVKAMLERIGVLTDYVDLGLTEFVRMIITTVSDPTLVTNHASAQLHGYPAAMTFESKFGDHSRFIHTSLDRADTININHVLQHVTLVIGFAYELGFAPLGNEDITEEL</sequence>
<evidence type="ECO:0000256" key="9">
    <source>
        <dbReference type="ARBA" id="ARBA00023157"/>
    </source>
</evidence>
<keyword evidence="3" id="KW-0031">Aminopeptidase</keyword>
<evidence type="ECO:0000259" key="12">
    <source>
        <dbReference type="Pfam" id="PF04389"/>
    </source>
</evidence>
<name>A0A5N6H949_ASPFL</name>
<keyword evidence="4 11" id="KW-0645">Protease</keyword>
<dbReference type="SUPFAM" id="SSF53187">
    <property type="entry name" value="Zn-dependent exopeptidases"/>
    <property type="match status" value="1"/>
</dbReference>
<dbReference type="AlphaFoldDB" id="A0A5N6H949"/>
<evidence type="ECO:0000256" key="1">
    <source>
        <dbReference type="ARBA" id="ARBA00001947"/>
    </source>
</evidence>
<evidence type="ECO:0000313" key="13">
    <source>
        <dbReference type="EMBL" id="KAB8250677.1"/>
    </source>
</evidence>
<dbReference type="Proteomes" id="UP000325434">
    <property type="component" value="Unassembled WGS sequence"/>
</dbReference>
<proteinExistence type="inferred from homology"/>
<dbReference type="GO" id="GO:0008235">
    <property type="term" value="F:metalloexopeptidase activity"/>
    <property type="evidence" value="ECO:0007669"/>
    <property type="project" value="InterPro"/>
</dbReference>
<organism evidence="13">
    <name type="scientific">Aspergillus flavus</name>
    <dbReference type="NCBI Taxonomy" id="5059"/>
    <lineage>
        <taxon>Eukaryota</taxon>
        <taxon>Fungi</taxon>
        <taxon>Dikarya</taxon>
        <taxon>Ascomycota</taxon>
        <taxon>Pezizomycotina</taxon>
        <taxon>Eurotiomycetes</taxon>
        <taxon>Eurotiomycetidae</taxon>
        <taxon>Eurotiales</taxon>
        <taxon>Aspergillaceae</taxon>
        <taxon>Aspergillus</taxon>
        <taxon>Aspergillus subgen. Circumdati</taxon>
    </lineage>
</organism>
<dbReference type="PANTHER" id="PTHR12147:SF56">
    <property type="entry name" value="AMINOPEPTIDASE YDR415C-RELATED"/>
    <property type="match status" value="1"/>
</dbReference>
<dbReference type="VEuPathDB" id="FungiDB:F9C07_6948"/>
<evidence type="ECO:0000256" key="4">
    <source>
        <dbReference type="ARBA" id="ARBA00022670"/>
    </source>
</evidence>
<keyword evidence="9" id="KW-1015">Disulfide bond</keyword>
<evidence type="ECO:0000256" key="11">
    <source>
        <dbReference type="RuleBase" id="RU361240"/>
    </source>
</evidence>
<keyword evidence="6" id="KW-0732">Signal</keyword>
<comment type="cofactor">
    <cofactor evidence="1">
        <name>Zn(2+)</name>
        <dbReference type="ChEBI" id="CHEBI:29105"/>
    </cofactor>
</comment>
<keyword evidence="7 11" id="KW-0378">Hydrolase</keyword>
<comment type="subunit">
    <text evidence="2">Monomer.</text>
</comment>
<evidence type="ECO:0000256" key="10">
    <source>
        <dbReference type="ARBA" id="ARBA00043962"/>
    </source>
</evidence>
<comment type="similarity">
    <text evidence="10">Belongs to the peptidase M28 family. M28E subfamily.</text>
</comment>
<gene>
    <name evidence="13" type="ORF">BDV35DRAFT_377148</name>
</gene>
<dbReference type="InterPro" id="IPR007484">
    <property type="entry name" value="Peptidase_M28"/>
</dbReference>
<dbReference type="InterPro" id="IPR045175">
    <property type="entry name" value="M28_fam"/>
</dbReference>
<evidence type="ECO:0000256" key="6">
    <source>
        <dbReference type="ARBA" id="ARBA00022729"/>
    </source>
</evidence>
<feature type="domain" description="Peptidase M28" evidence="12">
    <location>
        <begin position="96"/>
        <end position="197"/>
    </location>
</feature>
<dbReference type="VEuPathDB" id="FungiDB:AFLA_005396"/>
<dbReference type="EC" id="3.4.-.-" evidence="11"/>
<reference evidence="13" key="1">
    <citation type="submission" date="2019-04" db="EMBL/GenBank/DDBJ databases">
        <title>Friends and foes A comparative genomics study of 23 Aspergillus species from section Flavi.</title>
        <authorList>
            <consortium name="DOE Joint Genome Institute"/>
            <person name="Kjaerbolling I."/>
            <person name="Vesth T."/>
            <person name="Frisvad J.C."/>
            <person name="Nybo J.L."/>
            <person name="Theobald S."/>
            <person name="Kildgaard S."/>
            <person name="Isbrandt T."/>
            <person name="Kuo A."/>
            <person name="Sato A."/>
            <person name="Lyhne E.K."/>
            <person name="Kogle M.E."/>
            <person name="Wiebenga A."/>
            <person name="Kun R.S."/>
            <person name="Lubbers R.J."/>
            <person name="Makela M.R."/>
            <person name="Barry K."/>
            <person name="Chovatia M."/>
            <person name="Clum A."/>
            <person name="Daum C."/>
            <person name="Haridas S."/>
            <person name="He G."/>
            <person name="LaButti K."/>
            <person name="Lipzen A."/>
            <person name="Mondo S."/>
            <person name="Riley R."/>
            <person name="Salamov A."/>
            <person name="Simmons B.A."/>
            <person name="Magnuson J.K."/>
            <person name="Henrissat B."/>
            <person name="Mortensen U.H."/>
            <person name="Larsen T.O."/>
            <person name="Devries R.P."/>
            <person name="Grigoriev I.V."/>
            <person name="Machida M."/>
            <person name="Baker S.E."/>
            <person name="Andersen M.R."/>
        </authorList>
    </citation>
    <scope>NUCLEOTIDE SEQUENCE [LARGE SCALE GENOMIC DNA]</scope>
    <source>
        <strain evidence="13">CBS 121.62</strain>
    </source>
</reference>
<dbReference type="GO" id="GO:0046872">
    <property type="term" value="F:metal ion binding"/>
    <property type="evidence" value="ECO:0007669"/>
    <property type="project" value="UniProtKB-KW"/>
</dbReference>
<keyword evidence="8 11" id="KW-0862">Zinc</keyword>
<dbReference type="Gene3D" id="3.40.630.10">
    <property type="entry name" value="Zn peptidases"/>
    <property type="match status" value="1"/>
</dbReference>
<evidence type="ECO:0000256" key="7">
    <source>
        <dbReference type="ARBA" id="ARBA00022801"/>
    </source>
</evidence>
<dbReference type="PANTHER" id="PTHR12147">
    <property type="entry name" value="METALLOPEPTIDASE M28 FAMILY MEMBER"/>
    <property type="match status" value="1"/>
</dbReference>
<evidence type="ECO:0000256" key="2">
    <source>
        <dbReference type="ARBA" id="ARBA00011245"/>
    </source>
</evidence>
<dbReference type="GO" id="GO:0006508">
    <property type="term" value="P:proteolysis"/>
    <property type="evidence" value="ECO:0007669"/>
    <property type="project" value="UniProtKB-KW"/>
</dbReference>
<accession>A0A5N6H949</accession>
<protein>
    <recommendedName>
        <fullName evidence="11">Peptide hydrolase</fullName>
        <ecNumber evidence="11">3.4.-.-</ecNumber>
    </recommendedName>
</protein>
<dbReference type="Pfam" id="PF04389">
    <property type="entry name" value="Peptidase_M28"/>
    <property type="match status" value="1"/>
</dbReference>
<keyword evidence="5 11" id="KW-0479">Metal-binding</keyword>
<evidence type="ECO:0000256" key="8">
    <source>
        <dbReference type="ARBA" id="ARBA00022833"/>
    </source>
</evidence>